<comment type="caution">
    <text evidence="7">The sequence shown here is derived from an EMBL/GenBank/DDBJ whole genome shotgun (WGS) entry which is preliminary data.</text>
</comment>
<dbReference type="AlphaFoldDB" id="A0A1Y2E2H6"/>
<dbReference type="STRING" id="1754190.A0A1Y2E2H6"/>
<accession>A0A1Y2E2H6</accession>
<evidence type="ECO:0000313" key="8">
    <source>
        <dbReference type="Proteomes" id="UP000193920"/>
    </source>
</evidence>
<reference evidence="7 8" key="1">
    <citation type="submission" date="2016-08" db="EMBL/GenBank/DDBJ databases">
        <title>A Parts List for Fungal Cellulosomes Revealed by Comparative Genomics.</title>
        <authorList>
            <consortium name="DOE Joint Genome Institute"/>
            <person name="Haitjema C.H."/>
            <person name="Gilmore S.P."/>
            <person name="Henske J.K."/>
            <person name="Solomon K.V."/>
            <person name="De Groot R."/>
            <person name="Kuo A."/>
            <person name="Mondo S.J."/>
            <person name="Salamov A.A."/>
            <person name="Labutti K."/>
            <person name="Zhao Z."/>
            <person name="Chiniquy J."/>
            <person name="Barry K."/>
            <person name="Brewer H.M."/>
            <person name="Purvine S.O."/>
            <person name="Wright A.T."/>
            <person name="Boxma B."/>
            <person name="Van Alen T."/>
            <person name="Hackstein J.H."/>
            <person name="Baker S.E."/>
            <person name="Grigoriev I.V."/>
            <person name="O'Malley M.A."/>
        </authorList>
    </citation>
    <scope>NUCLEOTIDE SEQUENCE [LARGE SCALE GENOMIC DNA]</scope>
    <source>
        <strain evidence="7 8">G1</strain>
    </source>
</reference>
<feature type="region of interest" description="Disordered" evidence="6">
    <location>
        <begin position="54"/>
        <end position="92"/>
    </location>
</feature>
<feature type="compositionally biased region" description="Basic and acidic residues" evidence="6">
    <location>
        <begin position="54"/>
        <end position="68"/>
    </location>
</feature>
<evidence type="ECO:0000256" key="6">
    <source>
        <dbReference type="SAM" id="MobiDB-lite"/>
    </source>
</evidence>
<evidence type="ECO:0000313" key="7">
    <source>
        <dbReference type="EMBL" id="ORY65709.1"/>
    </source>
</evidence>
<evidence type="ECO:0000256" key="3">
    <source>
        <dbReference type="ARBA" id="ARBA00022490"/>
    </source>
</evidence>
<keyword evidence="4" id="KW-0433">Leucine-rich repeat</keyword>
<dbReference type="PANTHER" id="PTHR46545">
    <property type="entry name" value="LEUCINE-RICH REPEAT-CONTAINING PROTEIN 51"/>
    <property type="match status" value="1"/>
</dbReference>
<protein>
    <recommendedName>
        <fullName evidence="2">Leucine-rich repeat-containing protein 51</fullName>
    </recommendedName>
</protein>
<dbReference type="EMBL" id="MCOG01000051">
    <property type="protein sequence ID" value="ORY65709.1"/>
    <property type="molecule type" value="Genomic_DNA"/>
</dbReference>
<proteinExistence type="predicted"/>
<keyword evidence="5" id="KW-0677">Repeat</keyword>
<dbReference type="InterPro" id="IPR001611">
    <property type="entry name" value="Leu-rich_rpt"/>
</dbReference>
<keyword evidence="3" id="KW-0963">Cytoplasm</keyword>
<evidence type="ECO:0000256" key="1">
    <source>
        <dbReference type="ARBA" id="ARBA00004496"/>
    </source>
</evidence>
<organism evidence="7 8">
    <name type="scientific">Neocallimastix californiae</name>
    <dbReference type="NCBI Taxonomy" id="1754190"/>
    <lineage>
        <taxon>Eukaryota</taxon>
        <taxon>Fungi</taxon>
        <taxon>Fungi incertae sedis</taxon>
        <taxon>Chytridiomycota</taxon>
        <taxon>Chytridiomycota incertae sedis</taxon>
        <taxon>Neocallimastigomycetes</taxon>
        <taxon>Neocallimastigales</taxon>
        <taxon>Neocallimastigaceae</taxon>
        <taxon>Neocallimastix</taxon>
    </lineage>
</organism>
<keyword evidence="8" id="KW-1185">Reference proteome</keyword>
<dbReference type="PROSITE" id="PS51450">
    <property type="entry name" value="LRR"/>
    <property type="match status" value="1"/>
</dbReference>
<feature type="compositionally biased region" description="Acidic residues" evidence="6">
    <location>
        <begin position="69"/>
        <end position="78"/>
    </location>
</feature>
<comment type="subcellular location">
    <subcellularLocation>
        <location evidence="1">Cytoplasm</location>
    </subcellularLocation>
</comment>
<dbReference type="InterPro" id="IPR032675">
    <property type="entry name" value="LRR_dom_sf"/>
</dbReference>
<evidence type="ECO:0000256" key="2">
    <source>
        <dbReference type="ARBA" id="ARBA00014223"/>
    </source>
</evidence>
<name>A0A1Y2E2H6_9FUNG</name>
<dbReference type="Pfam" id="PF14580">
    <property type="entry name" value="LRR_9"/>
    <property type="match status" value="1"/>
</dbReference>
<evidence type="ECO:0000256" key="5">
    <source>
        <dbReference type="ARBA" id="ARBA00022737"/>
    </source>
</evidence>
<dbReference type="Proteomes" id="UP000193920">
    <property type="component" value="Unassembled WGS sequence"/>
</dbReference>
<dbReference type="SUPFAM" id="SSF52058">
    <property type="entry name" value="L domain-like"/>
    <property type="match status" value="1"/>
</dbReference>
<sequence length="279" mass="31907">MMEGGYKSNKYDRVKSVVANSWDVQIATPLDYSFKELIEVSELLEEEPRIGKIDNIEQNKKLKNKENKDDDELDNDSETGEKESKESKDNQTGWNKKILSKAPLIIPMVPISSSHKYHQKNGITVFEDTEKKKVKYVNRALRLSNNNFLSLEGLDAISEKIIADPFKNLSWIDLSFNSLESIHECILKFENLKSLFLHANKISNLAEIDKLAKLPNIRSLTLHGNPLEEEKNYRLYVILMIPQLVNLNFSGISKQEKIGSKGCIGVNPHKNNKKKKSSY</sequence>
<dbReference type="PANTHER" id="PTHR46545:SF1">
    <property type="entry name" value="LEUCINE-RICH REPEAT-CONTAINING PROTEIN 51"/>
    <property type="match status" value="1"/>
</dbReference>
<dbReference type="Gene3D" id="3.80.10.10">
    <property type="entry name" value="Ribonuclease Inhibitor"/>
    <property type="match status" value="1"/>
</dbReference>
<feature type="compositionally biased region" description="Basic and acidic residues" evidence="6">
    <location>
        <begin position="79"/>
        <end position="89"/>
    </location>
</feature>
<dbReference type="GO" id="GO:0005737">
    <property type="term" value="C:cytoplasm"/>
    <property type="evidence" value="ECO:0007669"/>
    <property type="project" value="UniProtKB-SubCell"/>
</dbReference>
<evidence type="ECO:0000256" key="4">
    <source>
        <dbReference type="ARBA" id="ARBA00022614"/>
    </source>
</evidence>
<gene>
    <name evidence="7" type="ORF">LY90DRAFT_667968</name>
</gene>
<dbReference type="OrthoDB" id="433501at2759"/>